<reference evidence="4 5" key="1">
    <citation type="submission" date="2018-01" db="EMBL/GenBank/DDBJ databases">
        <title>Whole genome sequencing of Histamine producing bacteria.</title>
        <authorList>
            <person name="Butler K."/>
        </authorList>
    </citation>
    <scope>NUCLEOTIDE SEQUENCE [LARGE SCALE GENOMIC DNA]</scope>
    <source>
        <strain evidence="4 5">DSM 100436</strain>
    </source>
</reference>
<evidence type="ECO:0000313" key="5">
    <source>
        <dbReference type="Proteomes" id="UP000241771"/>
    </source>
</evidence>
<feature type="domain" description="Capsule biosynthesis GfcC-like N-terminal" evidence="3">
    <location>
        <begin position="104"/>
        <end position="187"/>
    </location>
</feature>
<evidence type="ECO:0000259" key="2">
    <source>
        <dbReference type="Pfam" id="PF06251"/>
    </source>
</evidence>
<dbReference type="InterPro" id="IPR010425">
    <property type="entry name" value="Caps_synth_GfcC-like_C"/>
</dbReference>
<gene>
    <name evidence="4" type="ORF">C9I98_11310</name>
</gene>
<dbReference type="Gene3D" id="3.10.560.10">
    <property type="entry name" value="Outer membrane lipoprotein wza domain like"/>
    <property type="match status" value="1"/>
</dbReference>
<dbReference type="OrthoDB" id="5814422at2"/>
<dbReference type="Pfam" id="PF20616">
    <property type="entry name" value="Caps_syn_GfcC_N"/>
    <property type="match status" value="1"/>
</dbReference>
<dbReference type="RefSeq" id="WP_036816366.1">
    <property type="nucleotide sequence ID" value="NZ_JGVO01000024.1"/>
</dbReference>
<sequence>MTKSKAFSMPRVRFFAALLAIFAPVAFANTVASSTDSESVTVMVSTSKAYTTQLKRQLQLRYPAPVRIEQVLADSFANSALLLEKGQTSNDVGSNAKSKVEAIQSNDIYWLGAGLYTGFPHPDKALVINQLEQLALQSNNNDKAIYIALSQALTQLTIGERIFTPLDYDVVRITPSANPLVNQDVSLVLPKRPQSVYVLGAVAKPGDIPWQTRLNADGYIAHTQPSSLGDNSVATVIQPDGTVESHSIAYWNQNHQDIAPGAIVYLGFSSLPSGYRSLNDEIINILRNRAL</sequence>
<proteinExistence type="predicted"/>
<evidence type="ECO:0000259" key="3">
    <source>
        <dbReference type="Pfam" id="PF20616"/>
    </source>
</evidence>
<dbReference type="AlphaFoldDB" id="A0A2T3NT95"/>
<dbReference type="Proteomes" id="UP000241771">
    <property type="component" value="Unassembled WGS sequence"/>
</dbReference>
<feature type="chain" id="PRO_5015585407" evidence="1">
    <location>
        <begin position="29"/>
        <end position="291"/>
    </location>
</feature>
<comment type="caution">
    <text evidence="4">The sequence shown here is derived from an EMBL/GenBank/DDBJ whole genome shotgun (WGS) entry which is preliminary data.</text>
</comment>
<name>A0A2T3NT95_9GAMM</name>
<protein>
    <submittedName>
        <fullName evidence="4">Polysaccharide synthesis</fullName>
    </submittedName>
</protein>
<evidence type="ECO:0000313" key="4">
    <source>
        <dbReference type="EMBL" id="PSW19500.1"/>
    </source>
</evidence>
<dbReference type="InterPro" id="IPR046459">
    <property type="entry name" value="Caps_syn_GfcC_N"/>
</dbReference>
<accession>A0A2T3NT95</accession>
<organism evidence="4 5">
    <name type="scientific">Photobacterium sanctipauli</name>
    <dbReference type="NCBI Taxonomy" id="1342794"/>
    <lineage>
        <taxon>Bacteria</taxon>
        <taxon>Pseudomonadati</taxon>
        <taxon>Pseudomonadota</taxon>
        <taxon>Gammaproteobacteria</taxon>
        <taxon>Vibrionales</taxon>
        <taxon>Vibrionaceae</taxon>
        <taxon>Photobacterium</taxon>
    </lineage>
</organism>
<evidence type="ECO:0000256" key="1">
    <source>
        <dbReference type="SAM" id="SignalP"/>
    </source>
</evidence>
<feature type="domain" description="Capsule biosynthesis GfcC-like C-terminal" evidence="2">
    <location>
        <begin position="205"/>
        <end position="289"/>
    </location>
</feature>
<keyword evidence="5" id="KW-1185">Reference proteome</keyword>
<dbReference type="Pfam" id="PF06251">
    <property type="entry name" value="Caps_syn_GfcC_C"/>
    <property type="match status" value="1"/>
</dbReference>
<dbReference type="EMBL" id="PYMA01000006">
    <property type="protein sequence ID" value="PSW19500.1"/>
    <property type="molecule type" value="Genomic_DNA"/>
</dbReference>
<keyword evidence="1" id="KW-0732">Signal</keyword>
<feature type="signal peptide" evidence="1">
    <location>
        <begin position="1"/>
        <end position="28"/>
    </location>
</feature>